<comment type="caution">
    <text evidence="17">The sequence shown here is derived from an EMBL/GenBank/DDBJ whole genome shotgun (WGS) entry which is preliminary data.</text>
</comment>
<keyword evidence="18" id="KW-1185">Reference proteome</keyword>
<accession>A0ABU1APK8</accession>
<keyword evidence="17" id="KW-0067">ATP-binding</keyword>
<evidence type="ECO:0000256" key="7">
    <source>
        <dbReference type="ARBA" id="ARBA00022692"/>
    </source>
</evidence>
<dbReference type="PROSITE" id="PS50109">
    <property type="entry name" value="HIS_KIN"/>
    <property type="match status" value="1"/>
</dbReference>
<dbReference type="NCBIfam" id="TIGR00229">
    <property type="entry name" value="sensory_box"/>
    <property type="match status" value="1"/>
</dbReference>
<keyword evidence="10" id="KW-0902">Two-component regulatory system</keyword>
<keyword evidence="9 13" id="KW-1133">Transmembrane helix</keyword>
<dbReference type="CDD" id="cd16922">
    <property type="entry name" value="HATPase_EvgS-ArcB-TorS-like"/>
    <property type="match status" value="1"/>
</dbReference>
<gene>
    <name evidence="17" type="ORF">QEH52_01185</name>
</gene>
<keyword evidence="6" id="KW-0808">Transferase</keyword>
<protein>
    <recommendedName>
        <fullName evidence="3">histidine kinase</fullName>
        <ecNumber evidence="3">2.7.13.3</ecNumber>
    </recommendedName>
</protein>
<evidence type="ECO:0000256" key="5">
    <source>
        <dbReference type="ARBA" id="ARBA00022553"/>
    </source>
</evidence>
<dbReference type="InterPro" id="IPR000014">
    <property type="entry name" value="PAS"/>
</dbReference>
<dbReference type="Pfam" id="PF00512">
    <property type="entry name" value="HisKA"/>
    <property type="match status" value="1"/>
</dbReference>
<dbReference type="PROSITE" id="PS50110">
    <property type="entry name" value="RESPONSE_REGULATORY"/>
    <property type="match status" value="1"/>
</dbReference>
<evidence type="ECO:0000256" key="11">
    <source>
        <dbReference type="ARBA" id="ARBA00023136"/>
    </source>
</evidence>
<dbReference type="CDD" id="cd00130">
    <property type="entry name" value="PAS"/>
    <property type="match status" value="1"/>
</dbReference>
<organism evidence="17 18">
    <name type="scientific">Thalassobacterium maritimum</name>
    <dbReference type="NCBI Taxonomy" id="3041265"/>
    <lineage>
        <taxon>Bacteria</taxon>
        <taxon>Pseudomonadati</taxon>
        <taxon>Verrucomicrobiota</taxon>
        <taxon>Opitutia</taxon>
        <taxon>Puniceicoccales</taxon>
        <taxon>Coraliomargaritaceae</taxon>
        <taxon>Thalassobacterium</taxon>
    </lineage>
</organism>
<dbReference type="InterPro" id="IPR035965">
    <property type="entry name" value="PAS-like_dom_sf"/>
</dbReference>
<dbReference type="Pfam" id="PF05231">
    <property type="entry name" value="MASE1"/>
    <property type="match status" value="1"/>
</dbReference>
<dbReference type="Gene3D" id="3.40.50.2300">
    <property type="match status" value="1"/>
</dbReference>
<evidence type="ECO:0000256" key="1">
    <source>
        <dbReference type="ARBA" id="ARBA00000085"/>
    </source>
</evidence>
<evidence type="ECO:0000256" key="13">
    <source>
        <dbReference type="SAM" id="Phobius"/>
    </source>
</evidence>
<dbReference type="InterPro" id="IPR007895">
    <property type="entry name" value="MASE1"/>
</dbReference>
<evidence type="ECO:0000256" key="12">
    <source>
        <dbReference type="PROSITE-ProRule" id="PRU00169"/>
    </source>
</evidence>
<dbReference type="InterPro" id="IPR013656">
    <property type="entry name" value="PAS_4"/>
</dbReference>
<dbReference type="SUPFAM" id="SSF55874">
    <property type="entry name" value="ATPase domain of HSP90 chaperone/DNA topoisomerase II/histidine kinase"/>
    <property type="match status" value="1"/>
</dbReference>
<reference evidence="17 18" key="1">
    <citation type="submission" date="2023-04" db="EMBL/GenBank/DDBJ databases">
        <title>A novel bacteria isolated from coastal sediment.</title>
        <authorList>
            <person name="Liu X.-J."/>
            <person name="Du Z.-J."/>
        </authorList>
    </citation>
    <scope>NUCLEOTIDE SEQUENCE [LARGE SCALE GENOMIC DNA]</scope>
    <source>
        <strain evidence="17 18">SDUM461003</strain>
    </source>
</reference>
<dbReference type="SUPFAM" id="SSF55785">
    <property type="entry name" value="PYP-like sensor domain (PAS domain)"/>
    <property type="match status" value="1"/>
</dbReference>
<dbReference type="Pfam" id="PF08448">
    <property type="entry name" value="PAS_4"/>
    <property type="match status" value="1"/>
</dbReference>
<dbReference type="InterPro" id="IPR003594">
    <property type="entry name" value="HATPase_dom"/>
</dbReference>
<evidence type="ECO:0000259" key="14">
    <source>
        <dbReference type="PROSITE" id="PS50109"/>
    </source>
</evidence>
<keyword evidence="7 13" id="KW-0812">Transmembrane</keyword>
<dbReference type="SMART" id="SM00065">
    <property type="entry name" value="GAF"/>
    <property type="match status" value="1"/>
</dbReference>
<dbReference type="Pfam" id="PF02518">
    <property type="entry name" value="HATPase_c"/>
    <property type="match status" value="1"/>
</dbReference>
<dbReference type="PANTHER" id="PTHR45339:SF1">
    <property type="entry name" value="HYBRID SIGNAL TRANSDUCTION HISTIDINE KINASE J"/>
    <property type="match status" value="1"/>
</dbReference>
<dbReference type="CDD" id="cd00082">
    <property type="entry name" value="HisKA"/>
    <property type="match status" value="1"/>
</dbReference>
<dbReference type="EC" id="2.7.13.3" evidence="3"/>
<feature type="transmembrane region" description="Helical" evidence="13">
    <location>
        <begin position="269"/>
        <end position="289"/>
    </location>
</feature>
<dbReference type="GO" id="GO:0005524">
    <property type="term" value="F:ATP binding"/>
    <property type="evidence" value="ECO:0007669"/>
    <property type="project" value="UniProtKB-KW"/>
</dbReference>
<dbReference type="RefSeq" id="WP_308948096.1">
    <property type="nucleotide sequence ID" value="NZ_JARXHW010000002.1"/>
</dbReference>
<dbReference type="SUPFAM" id="SSF55781">
    <property type="entry name" value="GAF domain-like"/>
    <property type="match status" value="1"/>
</dbReference>
<evidence type="ECO:0000256" key="2">
    <source>
        <dbReference type="ARBA" id="ARBA00004651"/>
    </source>
</evidence>
<dbReference type="Gene3D" id="1.10.287.130">
    <property type="match status" value="1"/>
</dbReference>
<evidence type="ECO:0000256" key="8">
    <source>
        <dbReference type="ARBA" id="ARBA00022777"/>
    </source>
</evidence>
<feature type="transmembrane region" description="Helical" evidence="13">
    <location>
        <begin position="114"/>
        <end position="137"/>
    </location>
</feature>
<dbReference type="SUPFAM" id="SSF47384">
    <property type="entry name" value="Homodimeric domain of signal transducing histidine kinase"/>
    <property type="match status" value="1"/>
</dbReference>
<dbReference type="SMART" id="SM00387">
    <property type="entry name" value="HATPase_c"/>
    <property type="match status" value="1"/>
</dbReference>
<evidence type="ECO:0000259" key="16">
    <source>
        <dbReference type="PROSITE" id="PS50113"/>
    </source>
</evidence>
<sequence length="1007" mass="112531">MKNHTLRFALKFLCSAIAVAFAAQITVALADLRFGDHIRQIAPVFGVAIAIVLLGGYRYLAAVFVGALLPSTFEEQQYLLLFSMPFSVTLTAALAYRALALLEVELQMERIRDALCVIFVGLVLSTLLGALVQTLFLSRAWNLIVWDEFLHLFLTNWLSAAVGAIIVTPFILTWFKPAGFRLTGYQGVEVCLWFLALLTFGHVTFQNWAPTDTLLYPMELAIFPIMAWSAIRFGLRGASAGVLALALLAGWEIVAILSGTGNGMSQSPANVWIFVGIVSATSICLAAVMTELRMRESQILENETRLSAFTEALPDIAFVLTRTGKIRDIFAGSARIEANHRIVSAERAVGRNIADIFEPEVCRGFLDTIEKTILSNEIRKHEYSLMSADVGTHVFEARVTPMRRSVGGASSVVWVAYDISERKVAELAIRDRDRILRATARANNNLLTTQDVGQAVEAAMREVGQALDVERGFIFEISDRTHEAFQSFCIKHEWRVDESSPKMVGESLYQDSPLEEFCPGWYQILAAGRHIQIDGLRKERQSMDILRHFNSRSMLVVPMWMEGKLYGFFGVDHCSRAHEWSDGEIYAVRVLSTSLSGLILIREQEKLLRAAKETADAASSAKGEFLAIMSHEIRTPMNAIVGYTDLLAQTDLSEVQSEHAAIIKRSGRALLDLINNILDYSKIESRALELETGDFDLEQVVCESLESILVTAKSKGIKVDYDIDDAVQETYLGDAHRIRQVLLNLANNAVKFTESGEIIIRIEVQPSGEDLSYDRLHFEVKDTGCGIAKDKFERLFRAFSQVDSSTTRVYGGSGLGLIISKRLIERMDGRIWVESEVGVGSQFHFEIQLLRTDHEVRTRVPFDTANESDDSLEVSFAATYPLRLLLCEDDKDNRWVIRELLEMLGYRPNVVESGEDALEQLKHRAYDAVLMDVRLPGLSGLELTQAIRSGAEKIEKDDQYIIAVTAYAMNEDREKCLAAGMNDYIRKPVEIIELKDALRRASQSRSA</sequence>
<proteinExistence type="predicted"/>
<feature type="modified residue" description="4-aspartylphosphate" evidence="12">
    <location>
        <position position="932"/>
    </location>
</feature>
<dbReference type="Pfam" id="PF00072">
    <property type="entry name" value="Response_reg"/>
    <property type="match status" value="1"/>
</dbReference>
<feature type="transmembrane region" description="Helical" evidence="13">
    <location>
        <begin position="157"/>
        <end position="175"/>
    </location>
</feature>
<evidence type="ECO:0000256" key="9">
    <source>
        <dbReference type="ARBA" id="ARBA00022989"/>
    </source>
</evidence>
<dbReference type="EMBL" id="JARXHW010000002">
    <property type="protein sequence ID" value="MDQ8206104.1"/>
    <property type="molecule type" value="Genomic_DNA"/>
</dbReference>
<dbReference type="PRINTS" id="PR00344">
    <property type="entry name" value="BCTRLSENSOR"/>
</dbReference>
<name>A0ABU1APK8_9BACT</name>
<dbReference type="Gene3D" id="3.30.565.10">
    <property type="entry name" value="Histidine kinase-like ATPase, C-terminal domain"/>
    <property type="match status" value="1"/>
</dbReference>
<dbReference type="SMART" id="SM00448">
    <property type="entry name" value="REC"/>
    <property type="match status" value="1"/>
</dbReference>
<dbReference type="InterPro" id="IPR011006">
    <property type="entry name" value="CheY-like_superfamily"/>
</dbReference>
<keyword evidence="11 13" id="KW-0472">Membrane</keyword>
<evidence type="ECO:0000313" key="18">
    <source>
        <dbReference type="Proteomes" id="UP001225316"/>
    </source>
</evidence>
<dbReference type="InterPro" id="IPR003018">
    <property type="entry name" value="GAF"/>
</dbReference>
<dbReference type="PROSITE" id="PS50113">
    <property type="entry name" value="PAC"/>
    <property type="match status" value="1"/>
</dbReference>
<keyword evidence="8" id="KW-0418">Kinase</keyword>
<dbReference type="Gene3D" id="3.30.450.20">
    <property type="entry name" value="PAS domain"/>
    <property type="match status" value="1"/>
</dbReference>
<dbReference type="CDD" id="cd17546">
    <property type="entry name" value="REC_hyHK_CKI1_RcsC-like"/>
    <property type="match status" value="1"/>
</dbReference>
<dbReference type="Gene3D" id="3.30.450.40">
    <property type="match status" value="1"/>
</dbReference>
<feature type="transmembrane region" description="Helical" evidence="13">
    <location>
        <begin position="187"/>
        <end position="208"/>
    </location>
</feature>
<dbReference type="PANTHER" id="PTHR45339">
    <property type="entry name" value="HYBRID SIGNAL TRANSDUCTION HISTIDINE KINASE J"/>
    <property type="match status" value="1"/>
</dbReference>
<keyword evidence="5 12" id="KW-0597">Phosphoprotein</keyword>
<comment type="catalytic activity">
    <reaction evidence="1">
        <text>ATP + protein L-histidine = ADP + protein N-phospho-L-histidine.</text>
        <dbReference type="EC" id="2.7.13.3"/>
    </reaction>
</comment>
<feature type="transmembrane region" description="Helical" evidence="13">
    <location>
        <begin position="80"/>
        <end position="102"/>
    </location>
</feature>
<dbReference type="SMART" id="SM00388">
    <property type="entry name" value="HisKA"/>
    <property type="match status" value="1"/>
</dbReference>
<feature type="transmembrane region" description="Helical" evidence="13">
    <location>
        <begin position="238"/>
        <end position="257"/>
    </location>
</feature>
<keyword evidence="4" id="KW-1003">Cell membrane</keyword>
<evidence type="ECO:0000256" key="3">
    <source>
        <dbReference type="ARBA" id="ARBA00012438"/>
    </source>
</evidence>
<feature type="transmembrane region" description="Helical" evidence="13">
    <location>
        <begin position="41"/>
        <end position="60"/>
    </location>
</feature>
<feature type="domain" description="Histidine kinase" evidence="14">
    <location>
        <begin position="628"/>
        <end position="851"/>
    </location>
</feature>
<feature type="transmembrane region" description="Helical" evidence="13">
    <location>
        <begin position="6"/>
        <end position="29"/>
    </location>
</feature>
<dbReference type="InterPro" id="IPR000700">
    <property type="entry name" value="PAS-assoc_C"/>
</dbReference>
<feature type="domain" description="Response regulatory" evidence="15">
    <location>
        <begin position="883"/>
        <end position="1002"/>
    </location>
</feature>
<feature type="transmembrane region" description="Helical" evidence="13">
    <location>
        <begin position="214"/>
        <end position="231"/>
    </location>
</feature>
<dbReference type="InterPro" id="IPR005467">
    <property type="entry name" value="His_kinase_dom"/>
</dbReference>
<dbReference type="InterPro" id="IPR029016">
    <property type="entry name" value="GAF-like_dom_sf"/>
</dbReference>
<evidence type="ECO:0000256" key="6">
    <source>
        <dbReference type="ARBA" id="ARBA00022679"/>
    </source>
</evidence>
<dbReference type="InterPro" id="IPR003661">
    <property type="entry name" value="HisK_dim/P_dom"/>
</dbReference>
<dbReference type="SUPFAM" id="SSF52172">
    <property type="entry name" value="CheY-like"/>
    <property type="match status" value="1"/>
</dbReference>
<dbReference type="InterPro" id="IPR004358">
    <property type="entry name" value="Sig_transdc_His_kin-like_C"/>
</dbReference>
<dbReference type="InterPro" id="IPR036890">
    <property type="entry name" value="HATPase_C_sf"/>
</dbReference>
<dbReference type="Proteomes" id="UP001225316">
    <property type="component" value="Unassembled WGS sequence"/>
</dbReference>
<dbReference type="Pfam" id="PF01590">
    <property type="entry name" value="GAF"/>
    <property type="match status" value="1"/>
</dbReference>
<dbReference type="InterPro" id="IPR001789">
    <property type="entry name" value="Sig_transdc_resp-reg_receiver"/>
</dbReference>
<evidence type="ECO:0000259" key="15">
    <source>
        <dbReference type="PROSITE" id="PS50110"/>
    </source>
</evidence>
<dbReference type="InterPro" id="IPR036097">
    <property type="entry name" value="HisK_dim/P_sf"/>
</dbReference>
<evidence type="ECO:0000256" key="10">
    <source>
        <dbReference type="ARBA" id="ARBA00023012"/>
    </source>
</evidence>
<feature type="domain" description="PAC" evidence="16">
    <location>
        <begin position="379"/>
        <end position="431"/>
    </location>
</feature>
<keyword evidence="17" id="KW-0547">Nucleotide-binding</keyword>
<comment type="subcellular location">
    <subcellularLocation>
        <location evidence="2">Cell membrane</location>
        <topology evidence="2">Multi-pass membrane protein</topology>
    </subcellularLocation>
</comment>
<evidence type="ECO:0000313" key="17">
    <source>
        <dbReference type="EMBL" id="MDQ8206104.1"/>
    </source>
</evidence>
<evidence type="ECO:0000256" key="4">
    <source>
        <dbReference type="ARBA" id="ARBA00022475"/>
    </source>
</evidence>